<accession>A0A6S7GEZ7</accession>
<dbReference type="PROSITE" id="PS50835">
    <property type="entry name" value="IG_LIKE"/>
    <property type="match status" value="2"/>
</dbReference>
<dbReference type="Gene3D" id="2.60.40.10">
    <property type="entry name" value="Immunoglobulins"/>
    <property type="match status" value="2"/>
</dbReference>
<comment type="caution">
    <text evidence="4">The sequence shown here is derived from an EMBL/GenBank/DDBJ whole genome shotgun (WGS) entry which is preliminary data.</text>
</comment>
<dbReference type="OrthoDB" id="6234674at2759"/>
<dbReference type="InterPro" id="IPR013783">
    <property type="entry name" value="Ig-like_fold"/>
</dbReference>
<evidence type="ECO:0000313" key="5">
    <source>
        <dbReference type="Proteomes" id="UP001152795"/>
    </source>
</evidence>
<dbReference type="InterPro" id="IPR003598">
    <property type="entry name" value="Ig_sub2"/>
</dbReference>
<dbReference type="SMART" id="SM00409">
    <property type="entry name" value="IG"/>
    <property type="match status" value="2"/>
</dbReference>
<evidence type="ECO:0000313" key="4">
    <source>
        <dbReference type="EMBL" id="CAB3987982.1"/>
    </source>
</evidence>
<dbReference type="SMART" id="SM00408">
    <property type="entry name" value="IGc2"/>
    <property type="match status" value="2"/>
</dbReference>
<reference evidence="4" key="1">
    <citation type="submission" date="2020-04" db="EMBL/GenBank/DDBJ databases">
        <authorList>
            <person name="Alioto T."/>
            <person name="Alioto T."/>
            <person name="Gomez Garrido J."/>
        </authorList>
    </citation>
    <scope>NUCLEOTIDE SEQUENCE</scope>
    <source>
        <strain evidence="4">A484AB</strain>
    </source>
</reference>
<dbReference type="InterPro" id="IPR003599">
    <property type="entry name" value="Ig_sub"/>
</dbReference>
<proteinExistence type="predicted"/>
<dbReference type="AlphaFoldDB" id="A0A6S7GEZ7"/>
<dbReference type="PANTHER" id="PTHR44170">
    <property type="entry name" value="PROTEIN SIDEKICK"/>
    <property type="match status" value="1"/>
</dbReference>
<dbReference type="GO" id="GO:0016020">
    <property type="term" value="C:membrane"/>
    <property type="evidence" value="ECO:0007669"/>
    <property type="project" value="UniProtKB-SubCell"/>
</dbReference>
<keyword evidence="2" id="KW-1015">Disulfide bond</keyword>
<evidence type="ECO:0000259" key="3">
    <source>
        <dbReference type="PROSITE" id="PS50835"/>
    </source>
</evidence>
<dbReference type="SUPFAM" id="SSF48726">
    <property type="entry name" value="Immunoglobulin"/>
    <property type="match status" value="2"/>
</dbReference>
<evidence type="ECO:0000256" key="1">
    <source>
        <dbReference type="ARBA" id="ARBA00022737"/>
    </source>
</evidence>
<keyword evidence="1" id="KW-0677">Repeat</keyword>
<dbReference type="InterPro" id="IPR007110">
    <property type="entry name" value="Ig-like_dom"/>
</dbReference>
<gene>
    <name evidence="4" type="ORF">PACLA_8A087671</name>
</gene>
<dbReference type="InterPro" id="IPR036179">
    <property type="entry name" value="Ig-like_dom_sf"/>
</dbReference>
<feature type="domain" description="Ig-like" evidence="3">
    <location>
        <begin position="135"/>
        <end position="235"/>
    </location>
</feature>
<feature type="non-terminal residue" evidence="4">
    <location>
        <position position="240"/>
    </location>
</feature>
<evidence type="ECO:0000256" key="2">
    <source>
        <dbReference type="ARBA" id="ARBA00023157"/>
    </source>
</evidence>
<protein>
    <submittedName>
        <fullName evidence="4">Contactin-4-like isoform X2</fullName>
    </submittedName>
</protein>
<dbReference type="Pfam" id="PF13927">
    <property type="entry name" value="Ig_3"/>
    <property type="match status" value="1"/>
</dbReference>
<name>A0A6S7GEZ7_PARCT</name>
<feature type="domain" description="Ig-like" evidence="3">
    <location>
        <begin position="38"/>
        <end position="133"/>
    </location>
</feature>
<dbReference type="EMBL" id="CACRXK020001259">
    <property type="protein sequence ID" value="CAB3987982.1"/>
    <property type="molecule type" value="Genomic_DNA"/>
</dbReference>
<dbReference type="GO" id="GO:0098609">
    <property type="term" value="P:cell-cell adhesion"/>
    <property type="evidence" value="ECO:0007669"/>
    <property type="project" value="TreeGrafter"/>
</dbReference>
<sequence>SKDGSKLPGDEAGNFNPADFGVSVRVTTRILGGRFHGIRFTVQPDDIIAPPGSTVELKCNARYIPEKLNFGWILNDSELVLSNVVPRKTFVYDLSPSNGNLRIDNISGEAYGVYQCVARYSGGTIISRKAHVTMPYLYKINNQPATDIICNETYPCVLKPHSVISFPEPSFAWEYRRNSNETFSEIEKLHGGSAMFPVSLEGHLCILGVTRGDQGQYRCRINNTAGIVYEVYNVTIGKKR</sequence>
<dbReference type="PANTHER" id="PTHR44170:SF6">
    <property type="entry name" value="CONTACTIN"/>
    <property type="match status" value="1"/>
</dbReference>
<dbReference type="Proteomes" id="UP001152795">
    <property type="component" value="Unassembled WGS sequence"/>
</dbReference>
<organism evidence="4 5">
    <name type="scientific">Paramuricea clavata</name>
    <name type="common">Red gorgonian</name>
    <name type="synonym">Violescent sea-whip</name>
    <dbReference type="NCBI Taxonomy" id="317549"/>
    <lineage>
        <taxon>Eukaryota</taxon>
        <taxon>Metazoa</taxon>
        <taxon>Cnidaria</taxon>
        <taxon>Anthozoa</taxon>
        <taxon>Octocorallia</taxon>
        <taxon>Malacalcyonacea</taxon>
        <taxon>Plexauridae</taxon>
        <taxon>Paramuricea</taxon>
    </lineage>
</organism>
<keyword evidence="5" id="KW-1185">Reference proteome</keyword>